<evidence type="ECO:0000313" key="3">
    <source>
        <dbReference type="EMBL" id="ROT80206.1"/>
    </source>
</evidence>
<feature type="region of interest" description="Disordered" evidence="1">
    <location>
        <begin position="85"/>
        <end position="154"/>
    </location>
</feature>
<proteinExistence type="predicted"/>
<dbReference type="Proteomes" id="UP000283509">
    <property type="component" value="Unassembled WGS sequence"/>
</dbReference>
<name>A0A3R7QVW5_PENVA</name>
<feature type="signal peptide" evidence="2">
    <location>
        <begin position="1"/>
        <end position="17"/>
    </location>
</feature>
<accession>A0A3R7QVW5</accession>
<dbReference type="Gene3D" id="3.30.70.1820">
    <property type="entry name" value="L1 transposable element, RRM domain"/>
    <property type="match status" value="1"/>
</dbReference>
<keyword evidence="3" id="KW-0808">Transferase</keyword>
<feature type="compositionally biased region" description="Basic and acidic residues" evidence="1">
    <location>
        <begin position="91"/>
        <end position="102"/>
    </location>
</feature>
<evidence type="ECO:0000256" key="2">
    <source>
        <dbReference type="SAM" id="SignalP"/>
    </source>
</evidence>
<feature type="region of interest" description="Disordered" evidence="1">
    <location>
        <begin position="387"/>
        <end position="406"/>
    </location>
</feature>
<dbReference type="STRING" id="6689.A0A3R7QVW5"/>
<dbReference type="EMBL" id="QCYY01001142">
    <property type="protein sequence ID" value="ROT80206.1"/>
    <property type="molecule type" value="Genomic_DNA"/>
</dbReference>
<evidence type="ECO:0000313" key="4">
    <source>
        <dbReference type="Proteomes" id="UP000283509"/>
    </source>
</evidence>
<dbReference type="GO" id="GO:0016301">
    <property type="term" value="F:kinase activity"/>
    <property type="evidence" value="ECO:0007669"/>
    <property type="project" value="UniProtKB-KW"/>
</dbReference>
<reference evidence="3 4" key="1">
    <citation type="submission" date="2018-04" db="EMBL/GenBank/DDBJ databases">
        <authorList>
            <person name="Zhang X."/>
            <person name="Yuan J."/>
            <person name="Li F."/>
            <person name="Xiang J."/>
        </authorList>
    </citation>
    <scope>NUCLEOTIDE SEQUENCE [LARGE SCALE GENOMIC DNA]</scope>
    <source>
        <tissue evidence="3">Muscle</tissue>
    </source>
</reference>
<dbReference type="InterPro" id="IPR004244">
    <property type="entry name" value="Transposase_22"/>
</dbReference>
<sequence length="406" mass="44978">MHSYYLLLLLLFYRVSQQTSPVSLLFAEPALPLLSVALRSAPSAAPLAAPTTAPGVVLSSVQQTSPVILVIRALLHDATQSTFSHQFAVPDPRRSERSDRPTEQATGRSLGANPARDVSPEREPQLSLGRGNSKSGVRPQGNRGSQGTGGGCKELKDRLSALSRENADLKSDLAKMTERLDYQDDQGRRNNLRFSGIPEERGETWEMCQRKLSDLLRHLHITPRIERAHRVGRQTHDRPRDIVAKFASFVDREAVFKDKAKFKNAPGRVFVNEDFCAGTIKARKDQLEQLRQARSEGKNAFFSYRKLVVTERQRPRAPPDSALPMPSSGTAFDPLRLPTPLQSRPRPASLSDPPSPLMQRPSGPCFNTPPPARHSYSTVLRSPVGATALEPLPPFSPVSQRLRNKK</sequence>
<dbReference type="PANTHER" id="PTHR11505">
    <property type="entry name" value="L1 TRANSPOSABLE ELEMENT-RELATED"/>
    <property type="match status" value="1"/>
</dbReference>
<evidence type="ECO:0000256" key="1">
    <source>
        <dbReference type="SAM" id="MobiDB-lite"/>
    </source>
</evidence>
<gene>
    <name evidence="3" type="ORF">C7M84_001056</name>
</gene>
<feature type="chain" id="PRO_5018603231" evidence="2">
    <location>
        <begin position="18"/>
        <end position="406"/>
    </location>
</feature>
<dbReference type="AlphaFoldDB" id="A0A3R7QVW5"/>
<dbReference type="OrthoDB" id="6380783at2759"/>
<reference evidence="3 4" key="2">
    <citation type="submission" date="2019-01" db="EMBL/GenBank/DDBJ databases">
        <title>The decoding of complex shrimp genome reveals the adaptation for benthos swimmer, frequently molting mechanism and breeding impact on genome.</title>
        <authorList>
            <person name="Sun Y."/>
            <person name="Gao Y."/>
            <person name="Yu Y."/>
        </authorList>
    </citation>
    <scope>NUCLEOTIDE SEQUENCE [LARGE SCALE GENOMIC DNA]</scope>
    <source>
        <tissue evidence="3">Muscle</tissue>
    </source>
</reference>
<comment type="caution">
    <text evidence="3">The sequence shown here is derived from an EMBL/GenBank/DDBJ whole genome shotgun (WGS) entry which is preliminary data.</text>
</comment>
<organism evidence="3 4">
    <name type="scientific">Penaeus vannamei</name>
    <name type="common">Whiteleg shrimp</name>
    <name type="synonym">Litopenaeus vannamei</name>
    <dbReference type="NCBI Taxonomy" id="6689"/>
    <lineage>
        <taxon>Eukaryota</taxon>
        <taxon>Metazoa</taxon>
        <taxon>Ecdysozoa</taxon>
        <taxon>Arthropoda</taxon>
        <taxon>Crustacea</taxon>
        <taxon>Multicrustacea</taxon>
        <taxon>Malacostraca</taxon>
        <taxon>Eumalacostraca</taxon>
        <taxon>Eucarida</taxon>
        <taxon>Decapoda</taxon>
        <taxon>Dendrobranchiata</taxon>
        <taxon>Penaeoidea</taxon>
        <taxon>Penaeidae</taxon>
        <taxon>Penaeus</taxon>
    </lineage>
</organism>
<protein>
    <submittedName>
        <fullName evidence="3">Putative myosin light chain kinase, smooth muscle-like</fullName>
    </submittedName>
</protein>
<keyword evidence="3" id="KW-0418">Kinase</keyword>
<keyword evidence="2" id="KW-0732">Signal</keyword>
<keyword evidence="4" id="KW-1185">Reference proteome</keyword>
<feature type="compositionally biased region" description="Polar residues" evidence="1">
    <location>
        <begin position="397"/>
        <end position="406"/>
    </location>
</feature>
<feature type="region of interest" description="Disordered" evidence="1">
    <location>
        <begin position="311"/>
        <end position="379"/>
    </location>
</feature>